<keyword evidence="2" id="KW-1185">Reference proteome</keyword>
<dbReference type="Proteomes" id="UP000054538">
    <property type="component" value="Unassembled WGS sequence"/>
</dbReference>
<organism evidence="1 2">
    <name type="scientific">Paxillus rubicundulus Ve08.2h10</name>
    <dbReference type="NCBI Taxonomy" id="930991"/>
    <lineage>
        <taxon>Eukaryota</taxon>
        <taxon>Fungi</taxon>
        <taxon>Dikarya</taxon>
        <taxon>Basidiomycota</taxon>
        <taxon>Agaricomycotina</taxon>
        <taxon>Agaricomycetes</taxon>
        <taxon>Agaricomycetidae</taxon>
        <taxon>Boletales</taxon>
        <taxon>Paxilineae</taxon>
        <taxon>Paxillaceae</taxon>
        <taxon>Paxillus</taxon>
    </lineage>
</organism>
<accession>A0A0D0D708</accession>
<protein>
    <submittedName>
        <fullName evidence="1">Uncharacterized protein</fullName>
    </submittedName>
</protein>
<dbReference type="HOGENOM" id="CLU_113567_0_0_1"/>
<evidence type="ECO:0000313" key="2">
    <source>
        <dbReference type="Proteomes" id="UP000054538"/>
    </source>
</evidence>
<dbReference type="AlphaFoldDB" id="A0A0D0D708"/>
<gene>
    <name evidence="1" type="ORF">PAXRUDRAFT_146765</name>
</gene>
<proteinExistence type="predicted"/>
<reference evidence="2" key="2">
    <citation type="submission" date="2015-01" db="EMBL/GenBank/DDBJ databases">
        <title>Evolutionary Origins and Diversification of the Mycorrhizal Mutualists.</title>
        <authorList>
            <consortium name="DOE Joint Genome Institute"/>
            <consortium name="Mycorrhizal Genomics Consortium"/>
            <person name="Kohler A."/>
            <person name="Kuo A."/>
            <person name="Nagy L.G."/>
            <person name="Floudas D."/>
            <person name="Copeland A."/>
            <person name="Barry K.W."/>
            <person name="Cichocki N."/>
            <person name="Veneault-Fourrey C."/>
            <person name="LaButti K."/>
            <person name="Lindquist E.A."/>
            <person name="Lipzen A."/>
            <person name="Lundell T."/>
            <person name="Morin E."/>
            <person name="Murat C."/>
            <person name="Riley R."/>
            <person name="Ohm R."/>
            <person name="Sun H."/>
            <person name="Tunlid A."/>
            <person name="Henrissat B."/>
            <person name="Grigoriev I.V."/>
            <person name="Hibbett D.S."/>
            <person name="Martin F."/>
        </authorList>
    </citation>
    <scope>NUCLEOTIDE SEQUENCE [LARGE SCALE GENOMIC DNA]</scope>
    <source>
        <strain evidence="2">Ve08.2h10</strain>
    </source>
</reference>
<sequence length="166" mass="19096">HENIDVFDLLQGSSSEYTDNLKKIVSIHNQTQWDKMKMEIDLIKPPLILGLDPTCSLEVPLCMTMDIMHLARNLSDLFISLWHGTIDIRPRNDRASWDWAVLKSNEAWTAHGKDVEHAGSHLPGSYDCKPHNITKKLNTQYKTWEFQLYTFSITPILLCGVLPSEY</sequence>
<feature type="non-terminal residue" evidence="1">
    <location>
        <position position="1"/>
    </location>
</feature>
<dbReference type="InParanoid" id="A0A0D0D708"/>
<reference evidence="1 2" key="1">
    <citation type="submission" date="2014-04" db="EMBL/GenBank/DDBJ databases">
        <authorList>
            <consortium name="DOE Joint Genome Institute"/>
            <person name="Kuo A."/>
            <person name="Kohler A."/>
            <person name="Jargeat P."/>
            <person name="Nagy L.G."/>
            <person name="Floudas D."/>
            <person name="Copeland A."/>
            <person name="Barry K.W."/>
            <person name="Cichocki N."/>
            <person name="Veneault-Fourrey C."/>
            <person name="LaButti K."/>
            <person name="Lindquist E.A."/>
            <person name="Lipzen A."/>
            <person name="Lundell T."/>
            <person name="Morin E."/>
            <person name="Murat C."/>
            <person name="Sun H."/>
            <person name="Tunlid A."/>
            <person name="Henrissat B."/>
            <person name="Grigoriev I.V."/>
            <person name="Hibbett D.S."/>
            <person name="Martin F."/>
            <person name="Nordberg H.P."/>
            <person name="Cantor M.N."/>
            <person name="Hua S.X."/>
        </authorList>
    </citation>
    <scope>NUCLEOTIDE SEQUENCE [LARGE SCALE GENOMIC DNA]</scope>
    <source>
        <strain evidence="1 2">Ve08.2h10</strain>
    </source>
</reference>
<evidence type="ECO:0000313" key="1">
    <source>
        <dbReference type="EMBL" id="KIK92687.1"/>
    </source>
</evidence>
<dbReference type="EMBL" id="KN825253">
    <property type="protein sequence ID" value="KIK92687.1"/>
    <property type="molecule type" value="Genomic_DNA"/>
</dbReference>
<dbReference type="OrthoDB" id="2669721at2759"/>
<name>A0A0D0D708_9AGAM</name>